<organism evidence="3 4">
    <name type="scientific">Neocallimastix californiae</name>
    <dbReference type="NCBI Taxonomy" id="1754190"/>
    <lineage>
        <taxon>Eukaryota</taxon>
        <taxon>Fungi</taxon>
        <taxon>Fungi incertae sedis</taxon>
        <taxon>Chytridiomycota</taxon>
        <taxon>Chytridiomycota incertae sedis</taxon>
        <taxon>Neocallimastigomycetes</taxon>
        <taxon>Neocallimastigales</taxon>
        <taxon>Neocallimastigaceae</taxon>
        <taxon>Neocallimastix</taxon>
    </lineage>
</organism>
<name>A0A1Y2F9I1_9FUNG</name>
<comment type="caution">
    <text evidence="3">The sequence shown here is derived from an EMBL/GenBank/DDBJ whole genome shotgun (WGS) entry which is preliminary data.</text>
</comment>
<dbReference type="InterPro" id="IPR002110">
    <property type="entry name" value="Ankyrin_rpt"/>
</dbReference>
<dbReference type="PANTHER" id="PTHR24198">
    <property type="entry name" value="ANKYRIN REPEAT AND PROTEIN KINASE DOMAIN-CONTAINING PROTEIN"/>
    <property type="match status" value="1"/>
</dbReference>
<dbReference type="InterPro" id="IPR036770">
    <property type="entry name" value="Ankyrin_rpt-contain_sf"/>
</dbReference>
<keyword evidence="4" id="KW-1185">Reference proteome</keyword>
<evidence type="ECO:0000256" key="1">
    <source>
        <dbReference type="ARBA" id="ARBA00022737"/>
    </source>
</evidence>
<dbReference type="SUPFAM" id="SSF48403">
    <property type="entry name" value="Ankyrin repeat"/>
    <property type="match status" value="1"/>
</dbReference>
<gene>
    <name evidence="3" type="ORF">LY90DRAFT_697844</name>
</gene>
<dbReference type="PANTHER" id="PTHR24198:SF165">
    <property type="entry name" value="ANKYRIN REPEAT-CONTAINING PROTEIN-RELATED"/>
    <property type="match status" value="1"/>
</dbReference>
<protein>
    <submittedName>
        <fullName evidence="3">Ankyrin</fullName>
    </submittedName>
</protein>
<dbReference type="Gene3D" id="1.25.40.20">
    <property type="entry name" value="Ankyrin repeat-containing domain"/>
    <property type="match status" value="2"/>
</dbReference>
<dbReference type="Pfam" id="PF12796">
    <property type="entry name" value="Ank_2"/>
    <property type="match status" value="1"/>
</dbReference>
<dbReference type="SMART" id="SM00248">
    <property type="entry name" value="ANK"/>
    <property type="match status" value="5"/>
</dbReference>
<dbReference type="Proteomes" id="UP000193920">
    <property type="component" value="Unassembled WGS sequence"/>
</dbReference>
<evidence type="ECO:0000313" key="4">
    <source>
        <dbReference type="Proteomes" id="UP000193920"/>
    </source>
</evidence>
<keyword evidence="1" id="KW-0677">Repeat</keyword>
<evidence type="ECO:0000313" key="3">
    <source>
        <dbReference type="EMBL" id="ORY80561.1"/>
    </source>
</evidence>
<proteinExistence type="predicted"/>
<dbReference type="AlphaFoldDB" id="A0A1Y2F9I1"/>
<keyword evidence="2" id="KW-0040">ANK repeat</keyword>
<accession>A0A1Y2F9I1</accession>
<dbReference type="EMBL" id="MCOG01000012">
    <property type="protein sequence ID" value="ORY80561.1"/>
    <property type="molecule type" value="Genomic_DNA"/>
</dbReference>
<reference evidence="3 4" key="1">
    <citation type="submission" date="2016-08" db="EMBL/GenBank/DDBJ databases">
        <title>A Parts List for Fungal Cellulosomes Revealed by Comparative Genomics.</title>
        <authorList>
            <consortium name="DOE Joint Genome Institute"/>
            <person name="Haitjema C.H."/>
            <person name="Gilmore S.P."/>
            <person name="Henske J.K."/>
            <person name="Solomon K.V."/>
            <person name="De Groot R."/>
            <person name="Kuo A."/>
            <person name="Mondo S.J."/>
            <person name="Salamov A.A."/>
            <person name="Labutti K."/>
            <person name="Zhao Z."/>
            <person name="Chiniquy J."/>
            <person name="Barry K."/>
            <person name="Brewer H.M."/>
            <person name="Purvine S.O."/>
            <person name="Wright A.T."/>
            <person name="Boxma B."/>
            <person name="Van Alen T."/>
            <person name="Hackstein J.H."/>
            <person name="Baker S.E."/>
            <person name="Grigoriev I.V."/>
            <person name="O'Malley M.A."/>
        </authorList>
    </citation>
    <scope>NUCLEOTIDE SEQUENCE [LARGE SCALE GENOMIC DNA]</scope>
    <source>
        <strain evidence="3 4">G1</strain>
    </source>
</reference>
<sequence length="468" mass="54216">MNFKNCNFKKLEKELIIDLKINNEKNIMDKINRNSEVIQTYLSINGDLKAIKNFVFSLNTIILDTKKNKYNLIKKILKHKAFTDVLKVFQNSDILVRACKEENKSAIKWLLTMKINSCVQDEYGKTALMYAAENSKLLFAVKKLVLEKESLNILDFNNENALFHATSNKPAFKVILNSKMINLSQLNLKNESILVYCCKYKHFDLIKYLIRNERIDINTPDNKEKTAVMYLAENGRYSELQSIGTRNSCDIINYRNRFNETALSLLIKNLYQPEHVSQCSDYYQTLIELVELGCDFNVPIDEDGNTAIMVFIMVQDFNTLNYVLKYGNDLDLSVQNYFGDDACSLYFNIPLNYQCKFVIEYSDKQCITVDNDDDSSIRMLILSSLSQSKRKGILHYGNEEKILDEDCCDYKSIKYNLYSDYKMMSRLESEAESIYNKKIKSMGKKDFSDQFSLLFILGLTVTISILAA</sequence>
<evidence type="ECO:0000256" key="2">
    <source>
        <dbReference type="ARBA" id="ARBA00023043"/>
    </source>
</evidence>
<dbReference type="OrthoDB" id="2140671at2759"/>